<evidence type="ECO:0000259" key="16">
    <source>
        <dbReference type="PROSITE" id="PS01033"/>
    </source>
</evidence>
<dbReference type="NCBIfam" id="NF009805">
    <property type="entry name" value="PRK13289.1"/>
    <property type="match status" value="1"/>
</dbReference>
<comment type="cofactor">
    <cofactor evidence="15">
        <name>heme b</name>
        <dbReference type="ChEBI" id="CHEBI:60344"/>
    </cofactor>
    <text evidence="15">Binds 1 heme b (iron(II)-protoporphyrin IX) group per subunit.</text>
</comment>
<dbReference type="CDD" id="cd14777">
    <property type="entry name" value="Yhb1-globin-like"/>
    <property type="match status" value="1"/>
</dbReference>
<evidence type="ECO:0000256" key="14">
    <source>
        <dbReference type="ARBA" id="ARBA00049433"/>
    </source>
</evidence>
<dbReference type="Pfam" id="PF00175">
    <property type="entry name" value="NAD_binding_1"/>
    <property type="match status" value="1"/>
</dbReference>
<evidence type="ECO:0000256" key="3">
    <source>
        <dbReference type="ARBA" id="ARBA00022448"/>
    </source>
</evidence>
<keyword evidence="5 15" id="KW-0561">Oxygen transport</keyword>
<comment type="similarity">
    <text evidence="2 15">Belongs to the globin family. Two-domain flavohemoproteins subfamily.</text>
</comment>
<dbReference type="SUPFAM" id="SSF46458">
    <property type="entry name" value="Globin-like"/>
    <property type="match status" value="1"/>
</dbReference>
<keyword evidence="7 15" id="KW-0479">Metal-binding</keyword>
<keyword evidence="6 15" id="KW-0285">Flavoprotein</keyword>
<feature type="binding site" evidence="15">
    <location>
        <begin position="392"/>
        <end position="395"/>
    </location>
    <ligand>
        <name>FAD</name>
        <dbReference type="ChEBI" id="CHEBI:57692"/>
    </ligand>
</feature>
<dbReference type="PRINTS" id="PR00371">
    <property type="entry name" value="FPNCR"/>
</dbReference>
<feature type="domain" description="Globin" evidence="16">
    <location>
        <begin position="1"/>
        <end position="138"/>
    </location>
</feature>
<dbReference type="InterPro" id="IPR009050">
    <property type="entry name" value="Globin-like_sf"/>
</dbReference>
<keyword evidence="4 15" id="KW-0349">Heme</keyword>
<comment type="similarity">
    <text evidence="1 15">In the C-terminal section; belongs to the flavoprotein pyridine nucleotide cytochrome reductase family.</text>
</comment>
<feature type="binding site" description="proximal binding residue" evidence="15">
    <location>
        <position position="85"/>
    </location>
    <ligand>
        <name>heme b</name>
        <dbReference type="ChEBI" id="CHEBI:60344"/>
    </ligand>
    <ligandPart>
        <name>Fe</name>
        <dbReference type="ChEBI" id="CHEBI:18248"/>
    </ligandPart>
</feature>
<feature type="site" description="Influences the redox potential of the prosthetic heme and FAD groups" evidence="15">
    <location>
        <position position="84"/>
    </location>
</feature>
<evidence type="ECO:0000256" key="12">
    <source>
        <dbReference type="ARBA" id="ARBA00023027"/>
    </source>
</evidence>
<comment type="catalytic activity">
    <reaction evidence="13 15">
        <text>2 nitric oxide + NADH + 2 O2 = 2 nitrate + NAD(+) + H(+)</text>
        <dbReference type="Rhea" id="RHEA:19469"/>
        <dbReference type="ChEBI" id="CHEBI:15378"/>
        <dbReference type="ChEBI" id="CHEBI:15379"/>
        <dbReference type="ChEBI" id="CHEBI:16480"/>
        <dbReference type="ChEBI" id="CHEBI:17632"/>
        <dbReference type="ChEBI" id="CHEBI:57540"/>
        <dbReference type="ChEBI" id="CHEBI:57945"/>
        <dbReference type="EC" id="1.14.12.17"/>
    </reaction>
</comment>
<accession>A0ABQ1FZI0</accession>
<comment type="catalytic activity">
    <reaction evidence="14 15">
        <text>2 nitric oxide + NADPH + 2 O2 = 2 nitrate + NADP(+) + H(+)</text>
        <dbReference type="Rhea" id="RHEA:19465"/>
        <dbReference type="ChEBI" id="CHEBI:15378"/>
        <dbReference type="ChEBI" id="CHEBI:15379"/>
        <dbReference type="ChEBI" id="CHEBI:16480"/>
        <dbReference type="ChEBI" id="CHEBI:17632"/>
        <dbReference type="ChEBI" id="CHEBI:57783"/>
        <dbReference type="ChEBI" id="CHEBI:58349"/>
        <dbReference type="EC" id="1.14.12.17"/>
    </reaction>
</comment>
<evidence type="ECO:0000256" key="5">
    <source>
        <dbReference type="ARBA" id="ARBA00022621"/>
    </source>
</evidence>
<dbReference type="SUPFAM" id="SSF52343">
    <property type="entry name" value="Ferredoxin reductase-like, C-terminal NADP-linked domain"/>
    <property type="match status" value="1"/>
</dbReference>
<feature type="site" description="Involved in heme-bound ligand stabilization and O-O bond activation" evidence="15">
    <location>
        <position position="29"/>
    </location>
</feature>
<dbReference type="PROSITE" id="PS51384">
    <property type="entry name" value="FAD_FR"/>
    <property type="match status" value="1"/>
</dbReference>
<dbReference type="EMBL" id="BMHF01000005">
    <property type="protein sequence ID" value="GGA33012.1"/>
    <property type="molecule type" value="Genomic_DNA"/>
</dbReference>
<name>A0ABQ1FZI0_9BACL</name>
<dbReference type="Gene3D" id="1.10.490.10">
    <property type="entry name" value="Globins"/>
    <property type="match status" value="1"/>
</dbReference>
<feature type="site" description="Influences the redox potential of the prosthetic heme and FAD groups" evidence="15">
    <location>
        <position position="391"/>
    </location>
</feature>
<dbReference type="Proteomes" id="UP000609323">
    <property type="component" value="Unassembled WGS sequence"/>
</dbReference>
<dbReference type="Pfam" id="PF00970">
    <property type="entry name" value="FAD_binding_6"/>
    <property type="match status" value="1"/>
</dbReference>
<keyword evidence="10 15" id="KW-0560">Oxidoreductase</keyword>
<keyword evidence="15" id="KW-0216">Detoxification</keyword>
<sequence>MLSQQTIEIIKSTVPVLEVHGQTITSVFYKRMFEAHPELLHIFNQANQRQGKQSTALAGAVYAAAANIDRLENILPVVKQIAQKHRALQIKPEHYPIVGENLLAAIKEVLGEAATPEIMEAWSQAYGVIADAFIGIEAEMYKEAEEAKGGWSGYRAFVVERKVKESEVITSFYLKPQDGGEIASYLPGQYITLRVQPEGSAYTHIRHYSLSAAPGGKVYRISVRREEAGEGKPAGVVSNYLHDQVREGNVVDVSAPAGVFTLDQQRNTPVVLISGGVGLTPMVSMLETLLKEQPHRKVTYIHTAENGSYHAMKPHVEELEAEHEQMTSYICYKNPLEGDSCHKTGYIDETWLRQMADPAADFYFCGPVTFMRTVYAALNQMGIPEDRIHYEFFGPAAELQEA</sequence>
<feature type="binding site" evidence="15">
    <location>
        <position position="190"/>
    </location>
    <ligand>
        <name>FAD</name>
        <dbReference type="ChEBI" id="CHEBI:57692"/>
    </ligand>
</feature>
<keyword evidence="9 15" id="KW-0521">NADP</keyword>
<evidence type="ECO:0000256" key="1">
    <source>
        <dbReference type="ARBA" id="ARBA00006401"/>
    </source>
</evidence>
<dbReference type="HAMAP" id="MF_01252">
    <property type="entry name" value="Hmp"/>
    <property type="match status" value="1"/>
</dbReference>
<evidence type="ECO:0000256" key="11">
    <source>
        <dbReference type="ARBA" id="ARBA00023004"/>
    </source>
</evidence>
<dbReference type="InterPro" id="IPR039261">
    <property type="entry name" value="FNR_nucleotide-bd"/>
</dbReference>
<dbReference type="CDD" id="cd06184">
    <property type="entry name" value="flavohem_like_fad_nad_binding"/>
    <property type="match status" value="1"/>
</dbReference>
<evidence type="ECO:0000313" key="18">
    <source>
        <dbReference type="EMBL" id="GGA33012.1"/>
    </source>
</evidence>
<evidence type="ECO:0000256" key="13">
    <source>
        <dbReference type="ARBA" id="ARBA00048649"/>
    </source>
</evidence>
<proteinExistence type="inferred from homology"/>
<dbReference type="InterPro" id="IPR023950">
    <property type="entry name" value="Hmp"/>
</dbReference>
<feature type="active site" description="Charge relay system" evidence="15">
    <location>
        <position position="95"/>
    </location>
</feature>
<evidence type="ECO:0000313" key="19">
    <source>
        <dbReference type="Proteomes" id="UP000609323"/>
    </source>
</evidence>
<dbReference type="InterPro" id="IPR008333">
    <property type="entry name" value="Cbr1-like_FAD-bd_dom"/>
</dbReference>
<keyword evidence="11 15" id="KW-0408">Iron</keyword>
<feature type="region of interest" description="Reductase" evidence="15">
    <location>
        <begin position="149"/>
        <end position="402"/>
    </location>
</feature>
<reference evidence="19" key="1">
    <citation type="journal article" date="2019" name="Int. J. Syst. Evol. Microbiol.">
        <title>The Global Catalogue of Microorganisms (GCM) 10K type strain sequencing project: providing services to taxonomists for standard genome sequencing and annotation.</title>
        <authorList>
            <consortium name="The Broad Institute Genomics Platform"/>
            <consortium name="The Broad Institute Genome Sequencing Center for Infectious Disease"/>
            <person name="Wu L."/>
            <person name="Ma J."/>
        </authorList>
    </citation>
    <scope>NUCLEOTIDE SEQUENCE [LARGE SCALE GENOMIC DNA]</scope>
    <source>
        <strain evidence="19">CGMCC 1.15044</strain>
    </source>
</reference>
<evidence type="ECO:0000256" key="2">
    <source>
        <dbReference type="ARBA" id="ARBA00008414"/>
    </source>
</evidence>
<dbReference type="Gene3D" id="2.40.30.10">
    <property type="entry name" value="Translation factors"/>
    <property type="match status" value="1"/>
</dbReference>
<comment type="caution">
    <text evidence="15">Lacks conserved residue(s) required for the propagation of feature annotation.</text>
</comment>
<evidence type="ECO:0000256" key="4">
    <source>
        <dbReference type="ARBA" id="ARBA00022617"/>
    </source>
</evidence>
<dbReference type="InterPro" id="IPR001433">
    <property type="entry name" value="OxRdtase_FAD/NAD-bd"/>
</dbReference>
<keyword evidence="12 15" id="KW-0520">NAD</keyword>
<dbReference type="InterPro" id="IPR017927">
    <property type="entry name" value="FAD-bd_FR_type"/>
</dbReference>
<dbReference type="InterPro" id="IPR012292">
    <property type="entry name" value="Globin/Proto"/>
</dbReference>
<comment type="function">
    <text evidence="15">Is involved in NO detoxification in an aerobic process, termed nitric oxide dioxygenase (NOD) reaction that utilizes O(2) and NAD(P)H to convert NO to nitrate, which protects the bacterium from various noxious nitrogen compounds. Therefore, plays a central role in the inducible response to nitrosative stress.</text>
</comment>
<dbReference type="PANTHER" id="PTHR43396">
    <property type="entry name" value="FLAVOHEMOPROTEIN"/>
    <property type="match status" value="1"/>
</dbReference>
<feature type="domain" description="FAD-binding FR-type" evidence="17">
    <location>
        <begin position="152"/>
        <end position="263"/>
    </location>
</feature>
<evidence type="ECO:0000259" key="17">
    <source>
        <dbReference type="PROSITE" id="PS51384"/>
    </source>
</evidence>
<organism evidence="18 19">
    <name type="scientific">Paenibacillus physcomitrellae</name>
    <dbReference type="NCBI Taxonomy" id="1619311"/>
    <lineage>
        <taxon>Bacteria</taxon>
        <taxon>Bacillati</taxon>
        <taxon>Bacillota</taxon>
        <taxon>Bacilli</taxon>
        <taxon>Bacillales</taxon>
        <taxon>Paenibacillaceae</taxon>
        <taxon>Paenibacillus</taxon>
    </lineage>
</organism>
<dbReference type="RefSeq" id="WP_094094995.1">
    <property type="nucleotide sequence ID" value="NZ_BMHF01000005.1"/>
</dbReference>
<evidence type="ECO:0000256" key="9">
    <source>
        <dbReference type="ARBA" id="ARBA00022857"/>
    </source>
</evidence>
<dbReference type="InterPro" id="IPR017938">
    <property type="entry name" value="Riboflavin_synthase-like_b-brl"/>
</dbReference>
<keyword evidence="19" id="KW-1185">Reference proteome</keyword>
<evidence type="ECO:0000256" key="8">
    <source>
        <dbReference type="ARBA" id="ARBA00022827"/>
    </source>
</evidence>
<comment type="cofactor">
    <cofactor evidence="15">
        <name>FAD</name>
        <dbReference type="ChEBI" id="CHEBI:57692"/>
    </cofactor>
    <text evidence="15">Binds 1 FAD per subunit.</text>
</comment>
<protein>
    <recommendedName>
        <fullName evidence="15">Flavohemoprotein</fullName>
    </recommendedName>
    <alternativeName>
        <fullName evidence="15">Flavohemoglobin</fullName>
    </alternativeName>
    <alternativeName>
        <fullName evidence="15">Hemoglobin-like protein</fullName>
    </alternativeName>
    <alternativeName>
        <fullName evidence="15">Nitric oxide dioxygenase</fullName>
        <shortName evidence="15">NO oxygenase</shortName>
        <shortName evidence="15">NOD</shortName>
        <ecNumber evidence="15">1.14.12.17</ecNumber>
    </alternativeName>
</protein>
<gene>
    <name evidence="15 18" type="primary">hmp</name>
    <name evidence="18" type="ORF">GCM10010917_17660</name>
</gene>
<dbReference type="InterPro" id="IPR000971">
    <property type="entry name" value="Globin"/>
</dbReference>
<evidence type="ECO:0000256" key="6">
    <source>
        <dbReference type="ARBA" id="ARBA00022630"/>
    </source>
</evidence>
<comment type="domain">
    <text evidence="15">Consists of two distinct domains; an N-terminal heme-containing oxygen-binding domain and a C-terminal reductase domain with binding sites for FAD and NAD(P)H.</text>
</comment>
<evidence type="ECO:0000256" key="10">
    <source>
        <dbReference type="ARBA" id="ARBA00023002"/>
    </source>
</evidence>
<dbReference type="PROSITE" id="PS01033">
    <property type="entry name" value="GLOBIN"/>
    <property type="match status" value="1"/>
</dbReference>
<comment type="caution">
    <text evidence="18">The sequence shown here is derived from an EMBL/GenBank/DDBJ whole genome shotgun (WGS) entry which is preliminary data.</text>
</comment>
<keyword evidence="8 15" id="KW-0274">FAD</keyword>
<dbReference type="PRINTS" id="PR00406">
    <property type="entry name" value="CYTB5RDTASE"/>
</dbReference>
<feature type="binding site" evidence="15">
    <location>
        <begin position="276"/>
        <end position="281"/>
    </location>
    <ligand>
        <name>NADP(+)</name>
        <dbReference type="ChEBI" id="CHEBI:58349"/>
    </ligand>
</feature>
<dbReference type="EC" id="1.14.12.17" evidence="15"/>
<evidence type="ECO:0000256" key="15">
    <source>
        <dbReference type="HAMAP-Rule" id="MF_01252"/>
    </source>
</evidence>
<dbReference type="Pfam" id="PF00042">
    <property type="entry name" value="Globin"/>
    <property type="match status" value="1"/>
</dbReference>
<dbReference type="SUPFAM" id="SSF63380">
    <property type="entry name" value="Riboflavin synthase domain-like"/>
    <property type="match status" value="1"/>
</dbReference>
<dbReference type="Gene3D" id="3.40.50.80">
    <property type="entry name" value="Nucleotide-binding domain of ferredoxin-NADP reductase (FNR) module"/>
    <property type="match status" value="1"/>
</dbReference>
<feature type="active site" description="Charge relay system" evidence="15">
    <location>
        <position position="137"/>
    </location>
</feature>
<dbReference type="InterPro" id="IPR001709">
    <property type="entry name" value="Flavoprot_Pyr_Nucl_cyt_Rdtase"/>
</dbReference>
<keyword evidence="3 15" id="KW-0813">Transport</keyword>
<evidence type="ECO:0000256" key="7">
    <source>
        <dbReference type="ARBA" id="ARBA00022723"/>
    </source>
</evidence>
<dbReference type="PANTHER" id="PTHR43396:SF3">
    <property type="entry name" value="FLAVOHEMOPROTEIN"/>
    <property type="match status" value="1"/>
</dbReference>